<dbReference type="InterPro" id="IPR057746">
    <property type="entry name" value="CpnT-like_N"/>
</dbReference>
<organism evidence="3 4">
    <name type="scientific">Rugosimonospora africana</name>
    <dbReference type="NCBI Taxonomy" id="556532"/>
    <lineage>
        <taxon>Bacteria</taxon>
        <taxon>Bacillati</taxon>
        <taxon>Actinomycetota</taxon>
        <taxon>Actinomycetes</taxon>
        <taxon>Micromonosporales</taxon>
        <taxon>Micromonosporaceae</taxon>
        <taxon>Rugosimonospora</taxon>
    </lineage>
</organism>
<feature type="region of interest" description="Disordered" evidence="1">
    <location>
        <begin position="1174"/>
        <end position="1195"/>
    </location>
</feature>
<feature type="compositionally biased region" description="Polar residues" evidence="1">
    <location>
        <begin position="793"/>
        <end position="807"/>
    </location>
</feature>
<dbReference type="EMBL" id="BONZ01000073">
    <property type="protein sequence ID" value="GIH18850.1"/>
    <property type="molecule type" value="Genomic_DNA"/>
</dbReference>
<feature type="compositionally biased region" description="Low complexity" evidence="1">
    <location>
        <begin position="835"/>
        <end position="847"/>
    </location>
</feature>
<dbReference type="Proteomes" id="UP000642748">
    <property type="component" value="Unassembled WGS sequence"/>
</dbReference>
<evidence type="ECO:0000259" key="2">
    <source>
        <dbReference type="Pfam" id="PF25547"/>
    </source>
</evidence>
<feature type="region of interest" description="Disordered" evidence="1">
    <location>
        <begin position="534"/>
        <end position="880"/>
    </location>
</feature>
<feature type="domain" description="Outer membrane channel protein CpnT-like N-terminal" evidence="2">
    <location>
        <begin position="16"/>
        <end position="149"/>
    </location>
</feature>
<comment type="caution">
    <text evidence="3">The sequence shown here is derived from an EMBL/GenBank/DDBJ whole genome shotgun (WGS) entry which is preliminary data.</text>
</comment>
<evidence type="ECO:0000313" key="4">
    <source>
        <dbReference type="Proteomes" id="UP000642748"/>
    </source>
</evidence>
<dbReference type="RefSeq" id="WP_203922345.1">
    <property type="nucleotide sequence ID" value="NZ_BONZ01000073.1"/>
</dbReference>
<feature type="compositionally biased region" description="Acidic residues" evidence="1">
    <location>
        <begin position="764"/>
        <end position="786"/>
    </location>
</feature>
<evidence type="ECO:0000313" key="3">
    <source>
        <dbReference type="EMBL" id="GIH18850.1"/>
    </source>
</evidence>
<keyword evidence="4" id="KW-1185">Reference proteome</keyword>
<feature type="compositionally biased region" description="Basic and acidic residues" evidence="1">
    <location>
        <begin position="631"/>
        <end position="660"/>
    </location>
</feature>
<name>A0A8J3VU47_9ACTN</name>
<feature type="compositionally biased region" description="Pro residues" evidence="1">
    <location>
        <begin position="572"/>
        <end position="581"/>
    </location>
</feature>
<protein>
    <recommendedName>
        <fullName evidence="2">Outer membrane channel protein CpnT-like N-terminal domain-containing protein</fullName>
    </recommendedName>
</protein>
<reference evidence="3" key="1">
    <citation type="submission" date="2021-01" db="EMBL/GenBank/DDBJ databases">
        <title>Whole genome shotgun sequence of Rugosimonospora africana NBRC 104875.</title>
        <authorList>
            <person name="Komaki H."/>
            <person name="Tamura T."/>
        </authorList>
    </citation>
    <scope>NUCLEOTIDE SEQUENCE</scope>
    <source>
        <strain evidence="3">NBRC 104875</strain>
    </source>
</reference>
<feature type="compositionally biased region" description="Polar residues" evidence="1">
    <location>
        <begin position="701"/>
        <end position="711"/>
    </location>
</feature>
<accession>A0A8J3VU47</accession>
<gene>
    <name evidence="3" type="ORF">Raf01_70220</name>
</gene>
<evidence type="ECO:0000256" key="1">
    <source>
        <dbReference type="SAM" id="MobiDB-lite"/>
    </source>
</evidence>
<feature type="compositionally biased region" description="Low complexity" evidence="1">
    <location>
        <begin position="542"/>
        <end position="555"/>
    </location>
</feature>
<sequence length="1933" mass="207800">MPVQPIIPPEWPLVYPIVVGQNWPQADEDAVRRCAQAWTDALAGLVAISGSGGQATQNVHYSVQAISTDEFDNYWKQYTAGDDSAVGQLAQQCQMLAEELLSFAEQTEFTKISIDIQIIILMIQLAWELLIAPATGGLSMGAAFASMFVAREVVEGLLFKLLDAVIMAVLPDLITQAVMVADGHRQDIDWGEAAQSAQMGLIGGLVGAGVGKVLGTTLENRLGKGLGGLLNAGVNGALTNVATNAAVSTVDGIEQAVFDPEAAQQQGYAQDKSSENPLNAIANGMFTGMLFHGVHQATEKPSVHFTTDEGTFTGVQTGEKTFTLFPETTADGKPHPDAGKLQLGTLDDNGVLQIKKTAGMGETYQAVPSEVQVTRHGVTTTSNFEDGVPTVVRTEVPSNGGSTFAFTQDGQSWTAPKGSTVAYGADSQPIQVTHVEGTKQTVFAGSGNGDFTPIGQIEQVSKNTVRYTGPSGNEVSPLAFHQALSEAQNPPAGTGNGTVEFSPPVENVSDQSAFDQNAFDASDQGVLAQAEQPLGAEGAGSGQQASEPVSFLSLGDSGGSGNGSGKEKLPPDVVPTPPVPGSQPTGGTGARSVNEPQRPQRVLRPLNESQQSRRITKPLPESQPGGRATRPLHESELEPEPEPRGYEEGYRGVVPEERPVARTTRPLPASELPEGALESEEFGPRGYGEGYSAVEVLSGDASGQTPGNDNTPGERGSAPSSPAHGDPLASTGEQQQLTEATPGGQVFEDQVGRPLQEKPRPEEQSQEEQGQEEPLQEEPLQEEPLQEEPGQRVQATEESQLPRTPSRNEIFAALKVETVEPPGPAAATSGQAGRTAETTVAAQEAAAGGDDDPNRRSAQLSSAQPDPLRPWQIDPTPTEAAEAKARADLAEQEFLEGLTVDRRHLFEQIRDQIVVSDQKVRGHLEDAFAAAKREGGGEGKLVGLDNFRKRSASIAEKIEKLPSERREQVLALTNDPDALLRSFSGDLNDLQRYTATFEVDGFVDSTLAHLRSLSKAGYRLFEGPDKQPVPLFDNDGSLRSGEFMKNFWQRGSRYNGLNATLVSPEGKVFELQYHTPESFRLKQNLTEDMYKVFSAGDRVQPVHKLNALVELIEVNRRYLKLPEELEKFGPPKKSTFDALLEKVRKAAEGNPYQTEQIRRMLADLSEPEDLQHLGDGESSAHPVGHLSEVPGASTENRRVFELRSGGEDGPVVGRVILDRTPSGWSLHSDDPAGQELAARAGAMSNDGRFVNIVAHATPDGFLLGDHVIPFRAVFDEIGLPPKDSVVRLIACEAGGGEAAAQLARELGRPVVAADRPVWLTKYGEVVSASPVDPEHDPYPRRPPDGVWTVYAPEASGSRELTAGDELLPKAPPGWETPRESLATILNPEPRGPEPRADLYELGRKGLRRHEPIDVEPDLALHRLLAKLTKQFRSGHAVGTVSFDTFFEGEAAQSPHPKDLPVSYASSAGKVENLVERAELNPEVSREYLHNGHQNVTAHHVQIHERRAGRIEYGAEQGVYDTTRDDMITALRAAEKTLPSGQELGLPDIETTINRESLQEHLKTSQGTVETAREAAAGAGQTAQAQALANLSGKIDAVHKALADLWASFDPRFKIVDLPKVDIPRRTGADGEEAKSGGDSYQAIVDRLNFFAGDPPSDHSAVPQNALDDALVRFVGWTDGLPHPSPEVQGLIAAGVPHQLAPVVALAMAHDPEFLAAVQTRQPIDLDALYRLAGARTELEKTHGGRLISTVAATSYLVVDIEAERYHEANPTNLMLLDMAKAGRLPLGQAIAERNLMAPVGSNPIADGVRYVREQQDKLSPGTDERRRYTLAEYLTDLKQYRKENQHTTVGSGLGVMEFQARERGILMDYARYLDELDGNIAPGEYGPAALGPLGMGLLSPSRQRCEDTVSVLLDRLYSRFGGVSRGGSPDSPA</sequence>
<dbReference type="Pfam" id="PF25547">
    <property type="entry name" value="WXG100_2"/>
    <property type="match status" value="1"/>
</dbReference>
<proteinExistence type="predicted"/>
<feature type="region of interest" description="Disordered" evidence="1">
    <location>
        <begin position="487"/>
        <end position="508"/>
    </location>
</feature>